<feature type="region of interest" description="Disordered" evidence="1">
    <location>
        <begin position="47"/>
        <end position="70"/>
    </location>
</feature>
<reference evidence="2 3" key="1">
    <citation type="journal article" date="2025" name="Microbiol. Resour. Announc.">
        <title>Draft genome sequences for Neonectria magnoliae and Neonectria punicea, canker pathogens of Liriodendron tulipifera and Acer saccharum in West Virginia.</title>
        <authorList>
            <person name="Petronek H.M."/>
            <person name="Kasson M.T."/>
            <person name="Metheny A.M."/>
            <person name="Stauder C.M."/>
            <person name="Lovett B."/>
            <person name="Lynch S.C."/>
            <person name="Garnas J.R."/>
            <person name="Kasson L.R."/>
            <person name="Stajich J.E."/>
        </authorList>
    </citation>
    <scope>NUCLEOTIDE SEQUENCE [LARGE SCALE GENOMIC DNA]</scope>
    <source>
        <strain evidence="2 3">NRRL 64653</strain>
    </source>
</reference>
<protein>
    <submittedName>
        <fullName evidence="2">Uncharacterized protein</fullName>
    </submittedName>
</protein>
<organism evidence="2 3">
    <name type="scientific">Neonectria punicea</name>
    <dbReference type="NCBI Taxonomy" id="979145"/>
    <lineage>
        <taxon>Eukaryota</taxon>
        <taxon>Fungi</taxon>
        <taxon>Dikarya</taxon>
        <taxon>Ascomycota</taxon>
        <taxon>Pezizomycotina</taxon>
        <taxon>Sordariomycetes</taxon>
        <taxon>Hypocreomycetidae</taxon>
        <taxon>Hypocreales</taxon>
        <taxon>Nectriaceae</taxon>
        <taxon>Neonectria</taxon>
    </lineage>
</organism>
<gene>
    <name evidence="2" type="ORF">QQX98_007041</name>
</gene>
<evidence type="ECO:0000313" key="3">
    <source>
        <dbReference type="Proteomes" id="UP001498476"/>
    </source>
</evidence>
<proteinExistence type="predicted"/>
<sequence length="205" mass="22244">MACPASLGTAIQFATVKWLFQDINDTVEESLTVSGVSVVDFAEIEENRPNGDVGEADSSGGPFPQRGHGQAWPTLVIESGHSQSLPEWWFGASDHQVKIVLLVKLEQSTRSIIIEKYVEVPGQIQPGAAATQAAAQLEPTCTQVITITDNQNPSNPLSHVTGGALQLEFDLLFLRQPGQGEGDIIVSIQRLQVLGECIWRMRRNG</sequence>
<dbReference type="EMBL" id="JAZAVJ010000111">
    <property type="protein sequence ID" value="KAK7414098.1"/>
    <property type="molecule type" value="Genomic_DNA"/>
</dbReference>
<evidence type="ECO:0000256" key="1">
    <source>
        <dbReference type="SAM" id="MobiDB-lite"/>
    </source>
</evidence>
<accession>A0ABR1GZ38</accession>
<keyword evidence="3" id="KW-1185">Reference proteome</keyword>
<name>A0ABR1GZ38_9HYPO</name>
<comment type="caution">
    <text evidence="2">The sequence shown here is derived from an EMBL/GenBank/DDBJ whole genome shotgun (WGS) entry which is preliminary data.</text>
</comment>
<evidence type="ECO:0000313" key="2">
    <source>
        <dbReference type="EMBL" id="KAK7414098.1"/>
    </source>
</evidence>
<dbReference type="Proteomes" id="UP001498476">
    <property type="component" value="Unassembled WGS sequence"/>
</dbReference>